<feature type="chain" id="PRO_5009757891" description="DUF2846 domain-containing protein" evidence="1">
    <location>
        <begin position="24"/>
        <end position="149"/>
    </location>
</feature>
<evidence type="ECO:0000259" key="2">
    <source>
        <dbReference type="Pfam" id="PF11008"/>
    </source>
</evidence>
<feature type="domain" description="DUF2846" evidence="2">
    <location>
        <begin position="36"/>
        <end position="122"/>
    </location>
</feature>
<organism evidence="3 4">
    <name type="scientific">Capnocytophaga canis</name>
    <dbReference type="NCBI Taxonomy" id="1848903"/>
    <lineage>
        <taxon>Bacteria</taxon>
        <taxon>Pseudomonadati</taxon>
        <taxon>Bacteroidota</taxon>
        <taxon>Flavobacteriia</taxon>
        <taxon>Flavobacteriales</taxon>
        <taxon>Flavobacteriaceae</taxon>
        <taxon>Capnocytophaga</taxon>
    </lineage>
</organism>
<dbReference type="AlphaFoldDB" id="A0A0B7I8S3"/>
<dbReference type="Pfam" id="PF11008">
    <property type="entry name" value="DUF2846"/>
    <property type="match status" value="1"/>
</dbReference>
<evidence type="ECO:0000313" key="3">
    <source>
        <dbReference type="EMBL" id="CEN49553.1"/>
    </source>
</evidence>
<sequence length="149" mass="16618">MTMKRMIFYAITLMILVSCRATTQYVKFTGESDVPVDKARIYVIKPSFVGSATRVAVYCNNKLIGNATNGSYLAWDVEEGEYVIGNTQFVHAGATLGSARGEDLVGLNAKKGKKYYIQINSNFKFNILTSEKGEKLVKGRRKPKVNYVE</sequence>
<dbReference type="RefSeq" id="WP_082023514.1">
    <property type="nucleotide sequence ID" value="NZ_BOQK01000047.1"/>
</dbReference>
<protein>
    <recommendedName>
        <fullName evidence="2">DUF2846 domain-containing protein</fullName>
    </recommendedName>
</protein>
<dbReference type="InterPro" id="IPR022548">
    <property type="entry name" value="DUF2846"/>
</dbReference>
<name>A0A0B7I8S3_9FLAO</name>
<evidence type="ECO:0000313" key="4">
    <source>
        <dbReference type="Proteomes" id="UP000045051"/>
    </source>
</evidence>
<gene>
    <name evidence="3" type="ORF">CCAND38_840006</name>
</gene>
<reference evidence="3 4" key="1">
    <citation type="submission" date="2015-01" db="EMBL/GenBank/DDBJ databases">
        <authorList>
            <person name="MANFREDI Pablo"/>
        </authorList>
    </citation>
    <scope>NUCLEOTIDE SEQUENCE [LARGE SCALE GENOMIC DNA]</scope>
    <source>
        <strain evidence="3 4">CcD38</strain>
    </source>
</reference>
<feature type="signal peptide" evidence="1">
    <location>
        <begin position="1"/>
        <end position="23"/>
    </location>
</feature>
<dbReference type="EMBL" id="CDOI01000200">
    <property type="protein sequence ID" value="CEN49553.1"/>
    <property type="molecule type" value="Genomic_DNA"/>
</dbReference>
<keyword evidence="4" id="KW-1185">Reference proteome</keyword>
<dbReference type="PROSITE" id="PS51257">
    <property type="entry name" value="PROKAR_LIPOPROTEIN"/>
    <property type="match status" value="1"/>
</dbReference>
<accession>A0A0B7I8S3</accession>
<evidence type="ECO:0000256" key="1">
    <source>
        <dbReference type="SAM" id="SignalP"/>
    </source>
</evidence>
<proteinExistence type="predicted"/>
<keyword evidence="1" id="KW-0732">Signal</keyword>
<dbReference type="Proteomes" id="UP000045051">
    <property type="component" value="Unassembled WGS sequence"/>
</dbReference>
<dbReference type="GeneID" id="97264329"/>